<feature type="region of interest" description="Disordered" evidence="1">
    <location>
        <begin position="859"/>
        <end position="1488"/>
    </location>
</feature>
<feature type="compositionally biased region" description="Basic and acidic residues" evidence="1">
    <location>
        <begin position="186"/>
        <end position="206"/>
    </location>
</feature>
<feature type="region of interest" description="Disordered" evidence="1">
    <location>
        <begin position="578"/>
        <end position="629"/>
    </location>
</feature>
<dbReference type="RefSeq" id="XP_035582686.1">
    <property type="nucleotide sequence ID" value="XM_035726793.1"/>
</dbReference>
<feature type="compositionally biased region" description="Low complexity" evidence="1">
    <location>
        <begin position="1147"/>
        <end position="1173"/>
    </location>
</feature>
<evidence type="ECO:0000256" key="1">
    <source>
        <dbReference type="SAM" id="MobiDB-lite"/>
    </source>
</evidence>
<name>A0A6P9FBC8_ZALCA</name>
<feature type="region of interest" description="Disordered" evidence="1">
    <location>
        <begin position="184"/>
        <end position="251"/>
    </location>
</feature>
<feature type="region of interest" description="Disordered" evidence="1">
    <location>
        <begin position="1"/>
        <end position="36"/>
    </location>
</feature>
<feature type="compositionally biased region" description="Pro residues" evidence="1">
    <location>
        <begin position="1098"/>
        <end position="1109"/>
    </location>
</feature>
<dbReference type="GO" id="GO:0005581">
    <property type="term" value="C:collagen trimer"/>
    <property type="evidence" value="ECO:0007669"/>
    <property type="project" value="UniProtKB-KW"/>
</dbReference>
<dbReference type="Proteomes" id="UP000515165">
    <property type="component" value="Chromosome 3"/>
</dbReference>
<feature type="compositionally biased region" description="Basic and acidic residues" evidence="1">
    <location>
        <begin position="219"/>
        <end position="238"/>
    </location>
</feature>
<feature type="compositionally biased region" description="Low complexity" evidence="1">
    <location>
        <begin position="1000"/>
        <end position="1020"/>
    </location>
</feature>
<dbReference type="GeneID" id="113920138"/>
<dbReference type="PANTHER" id="PTHR16222">
    <property type="entry name" value="ADP-RIBOSYLGLYCOHYDROLASE"/>
    <property type="match status" value="1"/>
</dbReference>
<keyword evidence="3" id="KW-0176">Collagen</keyword>
<evidence type="ECO:0000313" key="3">
    <source>
        <dbReference type="RefSeq" id="XP_035582686.1"/>
    </source>
</evidence>
<feature type="compositionally biased region" description="Low complexity" evidence="1">
    <location>
        <begin position="446"/>
        <end position="457"/>
    </location>
</feature>
<feature type="compositionally biased region" description="Polar residues" evidence="1">
    <location>
        <begin position="603"/>
        <end position="615"/>
    </location>
</feature>
<sequence>MLTWLSHVPPTLAAGSRPQGRGPVGRKGTPSSSYPQFRRTRSILESQEVGLFTVDDKTFQQKFTGLLKGVDCLPISLQRNARAKESKTINVMRSKRGNICGGKKPVDTQALRKKVSSVTCGPAARAILSSLLLYITDLQDRPPELPPARTAAGGKSRAGCSPGSQNGQQRPTCFQLLQAKFMGTGREPRLKKPRDVGRLISKDKQGPGRSLVTATISKLLEKAREGASRAPQDREPPHSQKPRQGLPAGKGTVKNILKMFLAAEEKEVREEPRAARAPLPKLATKRGSVLSKLREKFEQSGCLCSEAKVLPLRTEGRKKNLQRRRTHLPESHVFRTTAMASTCIRTPLARFLACTAEPVLAFSIATVICGPGSWLSHCAKISHSQQGRVPSMGGMAPRGVRTARQGQPGAGPAQPPASWATAPADSPETGFLGGGPPPIPGPAPSPASHSSGALPGSEPLVSLLKPASPGHAGAVRGDRTGDPPTGDTAQHTGAPGEARMGLWPGLPGAGAGMAPEVALTVCSSEDETEGVTLDLEGDPLFAVQETFPEQKVAGHVLPLLLSTVQALRCTQSAVGSPQVTVTRPDTRQMSPPPATLPKAVGSPQVTVAQPDTRQMSPPPATLPKAVGSPQVTVARPHTRQMSPPPATLPKAVGSPQVTVARPHTRQMSPPPATLPKAVGSPQVTVARPHTRQMSPPPAMLPKAVGSPQVTVARPDTRQMSPPPATLPKAVGSPQVTVARPHTRQMSPPPATLPKAVGSPQVTVARPDTRQMSPPPATLPKAVGSPQVTVARPDTRQMSPPPATLPKASGGGDKSSSLLSSGGRGGGGLESARVPFPTGTHSESIRAAGTVGGSLRALSVPSARASTSVGQDFPAAAPQRCPTWGKANGHSFGDSKERQRPEGPAGEDVPEQACEKHQWPASGDRPVRGGDAPWHHPTVSENRGRGDSPSVPGHQQALPADVGHPVGVSAALEAATPRDRTPSDSPTSAGEQVLCERELRGPPLRSPARPSLRAAGSPSPGLGSDRPTSLSKHPKPTPEAPRRVAATGATESRNAPAAGNVPNPVNSAAREQHPVHEGESHPLPTHRSLAAPALIRAASPPPVSVPPGPWRPLLGAAQSGACGGSGQRRPETPQALATVPLEAGPRTSAVAESEASAGVGGRRAAAAAGSPWGGDTTPAPGGAHLTPQGRAAVGPLPSPPENQQTEEDKHVPPKDQVPPGAGAPRQPPSPGAAAGGQRVGGEPHKSPDPQAHGPPVSLTRNGAREGVEVGDRRQLRAGLGAPEEEAAGPMGLDGPPEKGVALWGQKPGSCAAKEGQTRPGEVEGGRAAEVGTGHQGSEKGSEHAQGQRVRRAENPPRGHGAQAGKNQAPSPAKKPGRPAQVQAGRMAPHISVGPPDSSSEAVPTAGASGRSQGPAPRGSQAEPGTPHQGGESQPTVGGSQRSSGPEPVPGSTVPAPKPAGRETPWAPAQEGPPKTLEAGSGASERERRRRLAHFAKYRAQSFGDQRSFDLSFRPTIIRANDTFELPK</sequence>
<feature type="region of interest" description="Disordered" evidence="1">
    <location>
        <begin position="385"/>
        <end position="503"/>
    </location>
</feature>
<reference evidence="3" key="1">
    <citation type="submission" date="2025-08" db="UniProtKB">
        <authorList>
            <consortium name="RefSeq"/>
        </authorList>
    </citation>
    <scope>IDENTIFICATION</scope>
    <source>
        <tissue evidence="3">Blood</tissue>
    </source>
</reference>
<organism evidence="2 3">
    <name type="scientific">Zalophus californianus</name>
    <name type="common">California sealion</name>
    <dbReference type="NCBI Taxonomy" id="9704"/>
    <lineage>
        <taxon>Eukaryota</taxon>
        <taxon>Metazoa</taxon>
        <taxon>Chordata</taxon>
        <taxon>Craniata</taxon>
        <taxon>Vertebrata</taxon>
        <taxon>Euteleostomi</taxon>
        <taxon>Mammalia</taxon>
        <taxon>Eutheria</taxon>
        <taxon>Laurasiatheria</taxon>
        <taxon>Carnivora</taxon>
        <taxon>Caniformia</taxon>
        <taxon>Pinnipedia</taxon>
        <taxon>Otariidae</taxon>
        <taxon>Zalophus</taxon>
    </lineage>
</organism>
<accession>A0A6P9FBC8</accession>
<evidence type="ECO:0000313" key="2">
    <source>
        <dbReference type="Proteomes" id="UP000515165"/>
    </source>
</evidence>
<feature type="compositionally biased region" description="Pro residues" evidence="1">
    <location>
        <begin position="435"/>
        <end position="445"/>
    </location>
</feature>
<dbReference type="InterPro" id="IPR050792">
    <property type="entry name" value="ADP-ribosylglycohydrolase"/>
</dbReference>
<protein>
    <submittedName>
        <fullName evidence="3">Collagen alpha-1(I) chain isoform X1</fullName>
    </submittedName>
</protein>
<dbReference type="PANTHER" id="PTHR16222:SF23">
    <property type="entry name" value="INACTIVE ADP-RIBOSYLTRANSFERASE ARH2"/>
    <property type="match status" value="1"/>
</dbReference>
<gene>
    <name evidence="3" type="primary">LOC113920138</name>
</gene>
<feature type="compositionally biased region" description="Basic and acidic residues" evidence="1">
    <location>
        <begin position="1261"/>
        <end position="1273"/>
    </location>
</feature>
<dbReference type="KEGG" id="zca:113920138"/>
<proteinExistence type="predicted"/>
<feature type="compositionally biased region" description="Low complexity" evidence="1">
    <location>
        <begin position="1110"/>
        <end position="1119"/>
    </location>
</feature>
<dbReference type="OrthoDB" id="10250509at2759"/>
<feature type="region of interest" description="Disordered" evidence="1">
    <location>
        <begin position="713"/>
        <end position="847"/>
    </location>
</feature>
<feature type="compositionally biased region" description="Polar residues" evidence="1">
    <location>
        <begin position="1429"/>
        <end position="1442"/>
    </location>
</feature>
<feature type="compositionally biased region" description="Polar residues" evidence="1">
    <location>
        <begin position="578"/>
        <end position="589"/>
    </location>
</feature>
<feature type="region of interest" description="Disordered" evidence="1">
    <location>
        <begin position="143"/>
        <end position="169"/>
    </location>
</feature>
<feature type="compositionally biased region" description="Basic and acidic residues" evidence="1">
    <location>
        <begin position="1069"/>
        <end position="1079"/>
    </location>
</feature>
<feature type="compositionally biased region" description="Low complexity" evidence="1">
    <location>
        <begin position="1276"/>
        <end position="1291"/>
    </location>
</feature>
<keyword evidence="2" id="KW-1185">Reference proteome</keyword>